<dbReference type="RefSeq" id="WP_335734717.1">
    <property type="nucleotide sequence ID" value="NZ_JALAAR010000002.1"/>
</dbReference>
<reference evidence="1 2" key="1">
    <citation type="journal article" date="2023" name="Ecotoxicol. Environ. Saf.">
        <title>Mercury remediation potential of mercury-resistant strain Rheinheimera metallidurans sp. nov. isolated from a municipal waste dumping site.</title>
        <authorList>
            <person name="Yadav V."/>
            <person name="Manjhi A."/>
            <person name="Vadakedath N."/>
        </authorList>
    </citation>
    <scope>NUCLEOTIDE SEQUENCE [LARGE SCALE GENOMIC DNA]</scope>
    <source>
        <strain evidence="1 2">E-49</strain>
    </source>
</reference>
<gene>
    <name evidence="1" type="ORF">MN202_03610</name>
</gene>
<dbReference type="EMBL" id="JALAAR010000002">
    <property type="protein sequence ID" value="MEH8016304.1"/>
    <property type="molecule type" value="Genomic_DNA"/>
</dbReference>
<evidence type="ECO:0000313" key="2">
    <source>
        <dbReference type="Proteomes" id="UP001375382"/>
    </source>
</evidence>
<organism evidence="1 2">
    <name type="scientific">Rheinheimera muenzenbergensis</name>
    <dbReference type="NCBI Taxonomy" id="1193628"/>
    <lineage>
        <taxon>Bacteria</taxon>
        <taxon>Pseudomonadati</taxon>
        <taxon>Pseudomonadota</taxon>
        <taxon>Gammaproteobacteria</taxon>
        <taxon>Chromatiales</taxon>
        <taxon>Chromatiaceae</taxon>
        <taxon>Rheinheimera</taxon>
    </lineage>
</organism>
<dbReference type="Proteomes" id="UP001375382">
    <property type="component" value="Unassembled WGS sequence"/>
</dbReference>
<keyword evidence="2" id="KW-1185">Reference proteome</keyword>
<evidence type="ECO:0000313" key="1">
    <source>
        <dbReference type="EMBL" id="MEH8016304.1"/>
    </source>
</evidence>
<sequence>MVDLDSLSDNYNEDKTELVKFSSSTSDVYINYWYSLAPKNAVFSQIEDSVGTDDTNLALLFTQLEEGVLNDVFLLNLTQVKQESIFVNNGIAQLKVYLAEFEDKVQHVSSIAWISDKYIITSVVLPLDMYLPKSQGILDPIQLGDLAKVHLHSCKLSTN</sequence>
<name>A0ABU8C3B4_9GAMM</name>
<accession>A0ABU8C3B4</accession>
<proteinExistence type="predicted"/>
<protein>
    <submittedName>
        <fullName evidence="1">Uncharacterized protein</fullName>
    </submittedName>
</protein>
<comment type="caution">
    <text evidence="1">The sequence shown here is derived from an EMBL/GenBank/DDBJ whole genome shotgun (WGS) entry which is preliminary data.</text>
</comment>